<dbReference type="InterPro" id="IPR039529">
    <property type="entry name" value="PGAP1/BST1"/>
</dbReference>
<evidence type="ECO:0000313" key="12">
    <source>
        <dbReference type="EMBL" id="KAJ3183453.1"/>
    </source>
</evidence>
<organism evidence="12 13">
    <name type="scientific">Geranomyces variabilis</name>
    <dbReference type="NCBI Taxonomy" id="109894"/>
    <lineage>
        <taxon>Eukaryota</taxon>
        <taxon>Fungi</taxon>
        <taxon>Fungi incertae sedis</taxon>
        <taxon>Chytridiomycota</taxon>
        <taxon>Chytridiomycota incertae sedis</taxon>
        <taxon>Chytridiomycetes</taxon>
        <taxon>Spizellomycetales</taxon>
        <taxon>Powellomycetaceae</taxon>
        <taxon>Geranomyces</taxon>
    </lineage>
</organism>
<keyword evidence="5 10" id="KW-0378">Hydrolase</keyword>
<evidence type="ECO:0000256" key="7">
    <source>
        <dbReference type="ARBA" id="ARBA00022927"/>
    </source>
</evidence>
<proteinExistence type="inferred from homology"/>
<evidence type="ECO:0000256" key="9">
    <source>
        <dbReference type="ARBA" id="ARBA00023136"/>
    </source>
</evidence>
<keyword evidence="9 10" id="KW-0472">Membrane</keyword>
<dbReference type="EC" id="3.1.-.-" evidence="10"/>
<dbReference type="PANTHER" id="PTHR15495:SF7">
    <property type="entry name" value="GPI INOSITOL-DEACYLASE"/>
    <property type="match status" value="1"/>
</dbReference>
<dbReference type="GO" id="GO:0050185">
    <property type="term" value="F:phosphatidylinositol deacylase activity"/>
    <property type="evidence" value="ECO:0007669"/>
    <property type="project" value="TreeGrafter"/>
</dbReference>
<evidence type="ECO:0000256" key="2">
    <source>
        <dbReference type="ARBA" id="ARBA00006931"/>
    </source>
</evidence>
<dbReference type="GO" id="GO:0006505">
    <property type="term" value="P:GPI anchor metabolic process"/>
    <property type="evidence" value="ECO:0007669"/>
    <property type="project" value="TreeGrafter"/>
</dbReference>
<comment type="similarity">
    <text evidence="2 10">Belongs to the GPI inositol-deacylase family.</text>
</comment>
<dbReference type="Gene3D" id="3.40.50.1820">
    <property type="entry name" value="alpha/beta hydrolase"/>
    <property type="match status" value="1"/>
</dbReference>
<reference evidence="12" key="1">
    <citation type="submission" date="2020-05" db="EMBL/GenBank/DDBJ databases">
        <title>Phylogenomic resolution of chytrid fungi.</title>
        <authorList>
            <person name="Stajich J.E."/>
            <person name="Amses K."/>
            <person name="Simmons R."/>
            <person name="Seto K."/>
            <person name="Myers J."/>
            <person name="Bonds A."/>
            <person name="Quandt C.A."/>
            <person name="Barry K."/>
            <person name="Liu P."/>
            <person name="Grigoriev I."/>
            <person name="Longcore J.E."/>
            <person name="James T.Y."/>
        </authorList>
    </citation>
    <scope>NUCLEOTIDE SEQUENCE</scope>
    <source>
        <strain evidence="12">JEL0379</strain>
    </source>
</reference>
<name>A0AAD5TRY9_9FUNG</name>
<evidence type="ECO:0000256" key="5">
    <source>
        <dbReference type="ARBA" id="ARBA00022801"/>
    </source>
</evidence>
<dbReference type="SUPFAM" id="SSF53474">
    <property type="entry name" value="alpha/beta-Hydrolases"/>
    <property type="match status" value="1"/>
</dbReference>
<evidence type="ECO:0000256" key="8">
    <source>
        <dbReference type="ARBA" id="ARBA00022989"/>
    </source>
</evidence>
<dbReference type="AlphaFoldDB" id="A0AAD5TRY9"/>
<dbReference type="GO" id="GO:0005789">
    <property type="term" value="C:endoplasmic reticulum membrane"/>
    <property type="evidence" value="ECO:0007669"/>
    <property type="project" value="UniProtKB-SubCell"/>
</dbReference>
<evidence type="ECO:0000259" key="11">
    <source>
        <dbReference type="Pfam" id="PF07819"/>
    </source>
</evidence>
<dbReference type="Pfam" id="PF07819">
    <property type="entry name" value="PGAP1"/>
    <property type="match status" value="1"/>
</dbReference>
<evidence type="ECO:0000256" key="10">
    <source>
        <dbReference type="RuleBase" id="RU365011"/>
    </source>
</evidence>
<dbReference type="PANTHER" id="PTHR15495">
    <property type="entry name" value="NEGATIVE REGULATOR OF VESICLE FORMATION-RELATED"/>
    <property type="match status" value="1"/>
</dbReference>
<evidence type="ECO:0000256" key="4">
    <source>
        <dbReference type="ARBA" id="ARBA00022692"/>
    </source>
</evidence>
<feature type="transmembrane region" description="Helical" evidence="10">
    <location>
        <begin position="661"/>
        <end position="683"/>
    </location>
</feature>
<keyword evidence="3 10" id="KW-0813">Transport</keyword>
<dbReference type="GO" id="GO:0006888">
    <property type="term" value="P:endoplasmic reticulum to Golgi vesicle-mediated transport"/>
    <property type="evidence" value="ECO:0007669"/>
    <property type="project" value="TreeGrafter"/>
</dbReference>
<comment type="subcellular location">
    <subcellularLocation>
        <location evidence="1">Endoplasmic reticulum membrane</location>
        <topology evidence="1">Multi-pass membrane protein</topology>
    </subcellularLocation>
</comment>
<comment type="caution">
    <text evidence="12">The sequence shown here is derived from an EMBL/GenBank/DDBJ whole genome shotgun (WGS) entry which is preliminary data.</text>
</comment>
<feature type="transmembrane region" description="Helical" evidence="10">
    <location>
        <begin position="620"/>
        <end position="640"/>
    </location>
</feature>
<dbReference type="Proteomes" id="UP001212152">
    <property type="component" value="Unassembled WGS sequence"/>
</dbReference>
<dbReference type="InterPro" id="IPR012908">
    <property type="entry name" value="PGAP1-ab_dom-like"/>
</dbReference>
<comment type="function">
    <text evidence="10">Involved in inositol deacylation of GPI-anchored proteins which plays important roles in the quality control and ER-associated degradation of GPI-anchored proteins.</text>
</comment>
<sequence>MDSSPTMWASPPRRGLSTPALLAVFLFTSWSLLGASSWSFYNRGKDPSGCEMTYMWPDYILEEAFRPADKYKLYLYKEADGLERERNPTGTPVLFIPGNAGSYKQARSLGSVLTHEYRRLTAANPGAKLAPFDVFTVDTNEELAAFQRTLIEDQALYVNAAIQYILELYPKLDSYTYTPPPTAVILIAHSMGGIVARTLPILPNYIPGSVNTIITMATPHLAPPAPLEARLARLYNEIHALWKTSLESETEDALGLRDITLLSLAGGTHDTMVSSSLVEISPFVPLDNGFTAYTSGAPLVWTAADHRAILWCNQVVKAVARALFGIANPIQPARTIGKKQRLEVFRAEFVGSDFDLAERQNTNEAGDVDLGSTTPASNAGLRLTHLSQQTPTTSNFAVPARGQHRFNLVSNTRLPPVTRVCSMPPPSSQAPARCLAVSPRASFMVPSAGEDKMTISGISLDSRDFGDDAVVVVGPHMVDEGQFVLAGIVEETNAIVNVGSEQFDFRGRLHVTLPIKSALTVVNVPSITTGPFKYTVRWRQQHADSKPLFSPVLHQSFASSSESKILRNPQGSLLTSYARWDGSEDKGLVMRVIADPAGGDLRLKLDVAWVESLGSLVGRYMMAMVAFGVAAGVQALVATVDVKAGALPSTSRARALLKRTAVTAASLYVLALMQTAVLCLPLPPAWENVSRGLLLGTRGAHLAFIPPLVYCLAVGAVVAVAMLVEALSWLIRLTRLGGGRLWYSATCLAILTMPAGLAYIVLFVQCVTTAGRARVPETRLIPAKPIPWPSREHVRAAALLLMLLQVFCAPGLVVWARAGRWWAYHDWRMGDVLLPLCALVYVDVLRTGGSTAAPTSTGKMVALITKTVGNAVVLLAFLTGMRSTYVLHPAIAVLFAWLAIARALSMSGVGARQPVRKRL</sequence>
<feature type="transmembrane region" description="Helical" evidence="10">
    <location>
        <begin position="796"/>
        <end position="818"/>
    </location>
</feature>
<keyword evidence="7 10" id="KW-0653">Protein transport</keyword>
<feature type="transmembrane region" description="Helical" evidence="10">
    <location>
        <begin position="741"/>
        <end position="764"/>
    </location>
</feature>
<gene>
    <name evidence="12" type="primary">BST1</name>
    <name evidence="12" type="ORF">HDU87_006772</name>
</gene>
<feature type="transmembrane region" description="Helical" evidence="10">
    <location>
        <begin position="703"/>
        <end position="729"/>
    </location>
</feature>
<feature type="transmembrane region" description="Helical" evidence="10">
    <location>
        <begin position="885"/>
        <end position="904"/>
    </location>
</feature>
<feature type="transmembrane region" description="Helical" evidence="10">
    <location>
        <begin position="860"/>
        <end position="878"/>
    </location>
</feature>
<dbReference type="GO" id="GO:0015031">
    <property type="term" value="P:protein transport"/>
    <property type="evidence" value="ECO:0007669"/>
    <property type="project" value="UniProtKB-KW"/>
</dbReference>
<evidence type="ECO:0000256" key="6">
    <source>
        <dbReference type="ARBA" id="ARBA00022824"/>
    </source>
</evidence>
<keyword evidence="4 10" id="KW-0812">Transmembrane</keyword>
<evidence type="ECO:0000313" key="13">
    <source>
        <dbReference type="Proteomes" id="UP001212152"/>
    </source>
</evidence>
<keyword evidence="13" id="KW-1185">Reference proteome</keyword>
<dbReference type="InterPro" id="IPR029058">
    <property type="entry name" value="AB_hydrolase_fold"/>
</dbReference>
<dbReference type="EMBL" id="JADGJQ010000006">
    <property type="protein sequence ID" value="KAJ3183453.1"/>
    <property type="molecule type" value="Genomic_DNA"/>
</dbReference>
<keyword evidence="6 10" id="KW-0256">Endoplasmic reticulum</keyword>
<evidence type="ECO:0000256" key="1">
    <source>
        <dbReference type="ARBA" id="ARBA00004477"/>
    </source>
</evidence>
<evidence type="ECO:0000256" key="3">
    <source>
        <dbReference type="ARBA" id="ARBA00022448"/>
    </source>
</evidence>
<protein>
    <recommendedName>
        <fullName evidence="10">GPI inositol-deacylase</fullName>
        <ecNumber evidence="10">3.1.-.-</ecNumber>
    </recommendedName>
</protein>
<accession>A0AAD5TRY9</accession>
<keyword evidence="8 10" id="KW-1133">Transmembrane helix</keyword>
<feature type="domain" description="GPI inositol-deacylase PGAP1-like alpha/beta" evidence="11">
    <location>
        <begin position="88"/>
        <end position="324"/>
    </location>
</feature>